<evidence type="ECO:0000256" key="5">
    <source>
        <dbReference type="ARBA" id="ARBA00022801"/>
    </source>
</evidence>
<dbReference type="EMBL" id="GL433835">
    <property type="protein sequence ID" value="EFN60171.1"/>
    <property type="molecule type" value="Genomic_DNA"/>
</dbReference>
<keyword evidence="8" id="KW-1185">Reference proteome</keyword>
<protein>
    <recommendedName>
        <fullName evidence="3">membrane dipeptidase</fullName>
        <ecNumber evidence="3">3.4.13.19</ecNumber>
    </recommendedName>
</protein>
<comment type="catalytic activity">
    <reaction evidence="1">
        <text>an L-aminoacyl-L-amino acid + H2O = 2 an L-alpha-amino acid</text>
        <dbReference type="Rhea" id="RHEA:48940"/>
        <dbReference type="ChEBI" id="CHEBI:15377"/>
        <dbReference type="ChEBI" id="CHEBI:59869"/>
        <dbReference type="ChEBI" id="CHEBI:77460"/>
        <dbReference type="EC" id="3.4.13.19"/>
    </reaction>
</comment>
<dbReference type="InParanoid" id="E1Z3J5"/>
<gene>
    <name evidence="7" type="ORF">CHLNCDRAFT_9042</name>
</gene>
<evidence type="ECO:0000256" key="1">
    <source>
        <dbReference type="ARBA" id="ARBA00001670"/>
    </source>
</evidence>
<dbReference type="Proteomes" id="UP000008141">
    <property type="component" value="Unassembled WGS sequence"/>
</dbReference>
<dbReference type="InterPro" id="IPR005322">
    <property type="entry name" value="Peptidase_C69"/>
</dbReference>
<reference evidence="7 8" key="1">
    <citation type="journal article" date="2010" name="Plant Cell">
        <title>The Chlorella variabilis NC64A genome reveals adaptation to photosymbiosis, coevolution with viruses, and cryptic sex.</title>
        <authorList>
            <person name="Blanc G."/>
            <person name="Duncan G."/>
            <person name="Agarkova I."/>
            <person name="Borodovsky M."/>
            <person name="Gurnon J."/>
            <person name="Kuo A."/>
            <person name="Lindquist E."/>
            <person name="Lucas S."/>
            <person name="Pangilinan J."/>
            <person name="Polle J."/>
            <person name="Salamov A."/>
            <person name="Terry A."/>
            <person name="Yamada T."/>
            <person name="Dunigan D.D."/>
            <person name="Grigoriev I.V."/>
            <person name="Claverie J.M."/>
            <person name="Van Etten J.L."/>
        </authorList>
    </citation>
    <scope>NUCLEOTIDE SEQUENCE [LARGE SCALE GENOMIC DNA]</scope>
    <source>
        <strain evidence="7 8">NC64A</strain>
    </source>
</reference>
<dbReference type="EC" id="3.4.13.19" evidence="3"/>
<dbReference type="GO" id="GO:0006508">
    <property type="term" value="P:proteolysis"/>
    <property type="evidence" value="ECO:0007669"/>
    <property type="project" value="UniProtKB-KW"/>
</dbReference>
<evidence type="ECO:0000313" key="8">
    <source>
        <dbReference type="Proteomes" id="UP000008141"/>
    </source>
</evidence>
<dbReference type="GO" id="GO:0070004">
    <property type="term" value="F:cysteine-type exopeptidase activity"/>
    <property type="evidence" value="ECO:0007669"/>
    <property type="project" value="InterPro"/>
</dbReference>
<dbReference type="Pfam" id="PF03577">
    <property type="entry name" value="Peptidase_C69"/>
    <property type="match status" value="1"/>
</dbReference>
<dbReference type="eggNOG" id="ENOG502RZ1C">
    <property type="taxonomic scope" value="Eukaryota"/>
</dbReference>
<keyword evidence="5" id="KW-0378">Hydrolase</keyword>
<dbReference type="KEGG" id="cvr:CHLNCDRAFT_9042"/>
<evidence type="ECO:0000313" key="7">
    <source>
        <dbReference type="EMBL" id="EFN60171.1"/>
    </source>
</evidence>
<dbReference type="GO" id="GO:0016805">
    <property type="term" value="F:dipeptidase activity"/>
    <property type="evidence" value="ECO:0007669"/>
    <property type="project" value="UniProtKB-KW"/>
</dbReference>
<sequence>VRACTSILIGRGATADGSAYIARTVDFGWSNITGNLRYHPARDTPATFASNDNNLTLQLPAPGLAYLAAPCTRPHKRAAVPAGSRNASFEEVGVNSAGLAVSATETIWSSAAAVAADPLEAAGGVLEDAIPSLLLPQAASARQAVQLLGSLIEEHGSGEGFGVLLADAEEVWYLENAAGHHWLAQRVPEGTFFVSGNQGRLQALQEVNLSDTAAVLASPGLVEHAVEEGLYDPASGQAFNFFKDYTESSAIDVHFNFPRVRRLQQLLGGYQQPPTGGLLPAFLPPGRPLELQDVMGGLRDHYTGGRHDPYAAPDPDEPWRPIAILATGMAHVTRVLPASAGLPPHLSVVTYLSMGAPAWNPFIPLYAGL</sequence>
<feature type="non-terminal residue" evidence="7">
    <location>
        <position position="369"/>
    </location>
</feature>
<dbReference type="AlphaFoldDB" id="E1Z3J5"/>
<evidence type="ECO:0000256" key="3">
    <source>
        <dbReference type="ARBA" id="ARBA00013110"/>
    </source>
</evidence>
<dbReference type="GeneID" id="17359236"/>
<dbReference type="STRING" id="554065.E1Z3J5"/>
<organism evidence="8">
    <name type="scientific">Chlorella variabilis</name>
    <name type="common">Green alga</name>
    <dbReference type="NCBI Taxonomy" id="554065"/>
    <lineage>
        <taxon>Eukaryota</taxon>
        <taxon>Viridiplantae</taxon>
        <taxon>Chlorophyta</taxon>
        <taxon>core chlorophytes</taxon>
        <taxon>Trebouxiophyceae</taxon>
        <taxon>Chlorellales</taxon>
        <taxon>Chlorellaceae</taxon>
        <taxon>Chlorella clade</taxon>
        <taxon>Chlorella</taxon>
    </lineage>
</organism>
<dbReference type="RefSeq" id="XP_005852273.1">
    <property type="nucleotide sequence ID" value="XM_005852211.1"/>
</dbReference>
<feature type="non-terminal residue" evidence="7">
    <location>
        <position position="1"/>
    </location>
</feature>
<name>E1Z3J5_CHLVA</name>
<evidence type="ECO:0000256" key="6">
    <source>
        <dbReference type="ARBA" id="ARBA00022997"/>
    </source>
</evidence>
<keyword evidence="6" id="KW-0224">Dipeptidase</keyword>
<comment type="similarity">
    <text evidence="2">Belongs to the peptidase C69 family. Secernin subfamily.</text>
</comment>
<evidence type="ECO:0000256" key="4">
    <source>
        <dbReference type="ARBA" id="ARBA00022670"/>
    </source>
</evidence>
<accession>E1Z3J5</accession>
<dbReference type="InterPro" id="IPR047804">
    <property type="entry name" value="C69_dipept_A-like"/>
</dbReference>
<dbReference type="Gene3D" id="3.60.60.10">
    <property type="entry name" value="Penicillin V Acylase, Chain A"/>
    <property type="match status" value="1"/>
</dbReference>
<dbReference type="PANTHER" id="PTHR12994">
    <property type="entry name" value="SECERNIN"/>
    <property type="match status" value="1"/>
</dbReference>
<dbReference type="PANTHER" id="PTHR12994:SF17">
    <property type="entry name" value="LD30995P"/>
    <property type="match status" value="1"/>
</dbReference>
<dbReference type="NCBIfam" id="NF033678">
    <property type="entry name" value="C69_fam_dipept"/>
    <property type="match status" value="1"/>
</dbReference>
<dbReference type="OrthoDB" id="5175656at2759"/>
<keyword evidence="4" id="KW-0645">Protease</keyword>
<evidence type="ECO:0000256" key="2">
    <source>
        <dbReference type="ARBA" id="ARBA00005705"/>
    </source>
</evidence>
<proteinExistence type="inferred from homology"/>